<dbReference type="Pfam" id="PF00246">
    <property type="entry name" value="Peptidase_M14"/>
    <property type="match status" value="1"/>
</dbReference>
<dbReference type="GO" id="GO:0004181">
    <property type="term" value="F:metallocarboxypeptidase activity"/>
    <property type="evidence" value="ECO:0007669"/>
    <property type="project" value="InterPro"/>
</dbReference>
<dbReference type="PROSITE" id="PS52035">
    <property type="entry name" value="PEPTIDASE_M14"/>
    <property type="match status" value="1"/>
</dbReference>
<dbReference type="GO" id="GO:0005615">
    <property type="term" value="C:extracellular space"/>
    <property type="evidence" value="ECO:0007669"/>
    <property type="project" value="TreeGrafter"/>
</dbReference>
<sequence length="1121" mass="130397">MENIGSYMRSLVGFNNKNNTFNEQSIFKYKSYIQHLNLLQELEIKCSNIMKIYKYDSQKGLHCGESKCQYLHIKLGISNVNYDVPNILFISGIHGDEKLGVEIATEFVSSICDQYINHNNIGIKYLLTTRNIWIIPIANPWGFYHNKRTEEEIDVNRDFPSKSGENCLQSESSKMIYNLFNLKSFVFVAALHGGLRSISYGNGYFDDIDENNKIFEFIAKDLQASAGKILNNSDIHKLSYFYDQIGNIAKTVYPVKGGFEDWSLYGYNATHIFCSDFIQKSHSANKGGSLTFLIETDHQKIPDQDTLGSKHDLFSLIDLDKLPIQPSHITRNIRMLLKLTEYTYPDIIFFNKPPSTVYFGQTFILYIAVIGCYSFSNLKIKLENNNINHYSNPNLNSEQQPIYLNFYVNEGSEGLQNTIYYKRCSSLFLNNQEIQDILNNDSFYTSKDKCNESNLLTKIVNRSFRVKNKCKSIYQFNKFKPIKIVVKVPNETKILNTMNGEIQNFLLKIELEFDTELTQTISYSNKNIFENFTKLRSSLSGNKIHRPIIVPIQKDNLQLKNTQNSGFQLKVTKPQEILQIEFSTCSESSMENLGKWSKSCQTLLEFIKKALNLQNYTYHDSNPLSNIFQYLESSRISNSINYQVFQDNIKYIQKNVNHELKGNLYIIPSEPRTSSIITKTSHNSNFEIIKPIPSLLETENTISTTLPFFNNITLELTITTSNEPKNNGEYVILKFAEFLNLLSYNIYKYHNIERTLGSKDLNYVGIISINDFYKDENEEFQFQKIKAISRQRIYEMITEIQNREDLYQFNEDKQIDLLGKYYIILRYLKNNLISISLGKIHIDNYIKNSLGMNIQEFQTNKNNNINLMEDFNMNMNNNNVQEKNNVDQEPLITALKEQLKSWWYNNSKDYIDFRLVLVFCGLLMVIFAVILLLIKIIRYYNWVTLKSLKLELKKRFRTNSKIFIIDISSDEGSDISQDKKKRKRRVKSRKIYDSQELSYTPRSEYLSNKSYTLSQRFNTNNSETSEKVRDSPSNSPSSKDFKLSNLNLSLSHSSLSSIDNFKSRSNTIKELEIIEMERNLDIGITNSNLNNNNVTKNTYTELSTFASKNSKYKDQDDTRDH</sequence>
<evidence type="ECO:0000256" key="1">
    <source>
        <dbReference type="ARBA" id="ARBA00005988"/>
    </source>
</evidence>
<organism evidence="6 7">
    <name type="scientific">Cryptosporidium meleagridis</name>
    <dbReference type="NCBI Taxonomy" id="93969"/>
    <lineage>
        <taxon>Eukaryota</taxon>
        <taxon>Sar</taxon>
        <taxon>Alveolata</taxon>
        <taxon>Apicomplexa</taxon>
        <taxon>Conoidasida</taxon>
        <taxon>Coccidia</taxon>
        <taxon>Eucoccidiorida</taxon>
        <taxon>Eimeriorina</taxon>
        <taxon>Cryptosporidiidae</taxon>
        <taxon>Cryptosporidium</taxon>
    </lineage>
</organism>
<evidence type="ECO:0000313" key="6">
    <source>
        <dbReference type="EMBL" id="POM82313.1"/>
    </source>
</evidence>
<keyword evidence="4" id="KW-1133">Transmembrane helix</keyword>
<comment type="caution">
    <text evidence="6">The sequence shown here is derived from an EMBL/GenBank/DDBJ whole genome shotgun (WGS) entry which is preliminary data.</text>
</comment>
<keyword evidence="7" id="KW-1185">Reference proteome</keyword>
<dbReference type="PROSITE" id="PS00132">
    <property type="entry name" value="CARBOXYPEPT_ZN_1"/>
    <property type="match status" value="1"/>
</dbReference>
<feature type="domain" description="Peptidase M14" evidence="5">
    <location>
        <begin position="28"/>
        <end position="296"/>
    </location>
</feature>
<name>A0A2P4YX00_9CRYT</name>
<dbReference type="AlphaFoldDB" id="A0A2P4YX00"/>
<evidence type="ECO:0000256" key="2">
    <source>
        <dbReference type="PROSITE-ProRule" id="PRU01379"/>
    </source>
</evidence>
<dbReference type="VEuPathDB" id="CryptoDB:CmeUKMEL1_01770"/>
<evidence type="ECO:0000313" key="7">
    <source>
        <dbReference type="Proteomes" id="UP000236928"/>
    </source>
</evidence>
<dbReference type="SMART" id="SM00631">
    <property type="entry name" value="Zn_pept"/>
    <property type="match status" value="1"/>
</dbReference>
<accession>A0A2P4YX00</accession>
<keyword evidence="4" id="KW-0812">Transmembrane</keyword>
<dbReference type="PANTHER" id="PTHR11532">
    <property type="entry name" value="PROTEASE M14 CARBOXYPEPTIDASE"/>
    <property type="match status" value="1"/>
</dbReference>
<comment type="similarity">
    <text evidence="1 2">Belongs to the peptidase M14 family.</text>
</comment>
<gene>
    <name evidence="6" type="ORF">CmeUKMEL1_01770</name>
</gene>
<feature type="region of interest" description="Disordered" evidence="3">
    <location>
        <begin position="1017"/>
        <end position="1041"/>
    </location>
</feature>
<keyword evidence="6" id="KW-0121">Carboxypeptidase</keyword>
<dbReference type="Proteomes" id="UP000236928">
    <property type="component" value="Unassembled WGS sequence"/>
</dbReference>
<dbReference type="GO" id="GO:0008270">
    <property type="term" value="F:zinc ion binding"/>
    <property type="evidence" value="ECO:0007669"/>
    <property type="project" value="InterPro"/>
</dbReference>
<feature type="transmembrane region" description="Helical" evidence="4">
    <location>
        <begin position="915"/>
        <end position="937"/>
    </location>
</feature>
<dbReference type="InterPro" id="IPR057246">
    <property type="entry name" value="CARBOXYPEPT_ZN_1"/>
</dbReference>
<dbReference type="PANTHER" id="PTHR11532:SF57">
    <property type="entry name" value="CARBOXYPEPTIDASE D, B"/>
    <property type="match status" value="1"/>
</dbReference>
<protein>
    <submittedName>
        <fullName evidence="6">Zinc carboxypeptidase family protein</fullName>
    </submittedName>
</protein>
<proteinExistence type="inferred from homology"/>
<dbReference type="GO" id="GO:0006518">
    <property type="term" value="P:peptide metabolic process"/>
    <property type="evidence" value="ECO:0007669"/>
    <property type="project" value="TreeGrafter"/>
</dbReference>
<keyword evidence="6" id="KW-0645">Protease</keyword>
<comment type="caution">
    <text evidence="2">Lacks conserved residue(s) required for the propagation of feature annotation.</text>
</comment>
<dbReference type="Gene3D" id="3.40.630.10">
    <property type="entry name" value="Zn peptidases"/>
    <property type="match status" value="1"/>
</dbReference>
<reference evidence="6 7" key="1">
    <citation type="submission" date="2014-04" db="EMBL/GenBank/DDBJ databases">
        <title>Comparative Genomics of Cryptosporidium Species.</title>
        <authorList>
            <person name="Silva J.C."/>
            <person name="Su Q."/>
            <person name="Chalmers R."/>
            <person name="Chibucos M.C."/>
            <person name="Elwin K."/>
            <person name="Godinez A."/>
            <person name="Guo F."/>
            <person name="Huynh K."/>
            <person name="Orvis J."/>
            <person name="Ott S."/>
            <person name="Sadzewicz L."/>
            <person name="Sengamalay N."/>
            <person name="Shetty A."/>
            <person name="Sun M."/>
            <person name="Tallon L."/>
            <person name="Xiao L."/>
            <person name="Zhang H."/>
            <person name="Fraser C.M."/>
            <person name="Zhu G."/>
            <person name="Kissinger J."/>
            <person name="Widmer G."/>
        </authorList>
    </citation>
    <scope>NUCLEOTIDE SEQUENCE [LARGE SCALE GENOMIC DNA]</scope>
    <source>
        <strain evidence="6 7">UKMEL1</strain>
    </source>
</reference>
<evidence type="ECO:0000256" key="4">
    <source>
        <dbReference type="SAM" id="Phobius"/>
    </source>
</evidence>
<evidence type="ECO:0000259" key="5">
    <source>
        <dbReference type="PROSITE" id="PS52035"/>
    </source>
</evidence>
<dbReference type="EMBL" id="JIBK01000003">
    <property type="protein sequence ID" value="POM82313.1"/>
    <property type="molecule type" value="Genomic_DNA"/>
</dbReference>
<dbReference type="SUPFAM" id="SSF53187">
    <property type="entry name" value="Zn-dependent exopeptidases"/>
    <property type="match status" value="1"/>
</dbReference>
<dbReference type="InterPro" id="IPR000834">
    <property type="entry name" value="Peptidase_M14"/>
</dbReference>
<evidence type="ECO:0000256" key="3">
    <source>
        <dbReference type="SAM" id="MobiDB-lite"/>
    </source>
</evidence>
<dbReference type="GO" id="GO:0016485">
    <property type="term" value="P:protein processing"/>
    <property type="evidence" value="ECO:0007669"/>
    <property type="project" value="TreeGrafter"/>
</dbReference>
<dbReference type="InterPro" id="IPR050753">
    <property type="entry name" value="Peptidase_M14_domain"/>
</dbReference>
<keyword evidence="6" id="KW-0378">Hydrolase</keyword>
<keyword evidence="4" id="KW-0472">Membrane</keyword>
<dbReference type="CDD" id="cd00596">
    <property type="entry name" value="Peptidase_M14_like"/>
    <property type="match status" value="1"/>
</dbReference>
<dbReference type="OrthoDB" id="10249045at2759"/>